<evidence type="ECO:0000313" key="3">
    <source>
        <dbReference type="EMBL" id="GAA3973425.1"/>
    </source>
</evidence>
<dbReference type="SUPFAM" id="SSF69593">
    <property type="entry name" value="Glycerol-3-phosphate (1)-acyltransferase"/>
    <property type="match status" value="1"/>
</dbReference>
<keyword evidence="1" id="KW-0472">Membrane</keyword>
<dbReference type="GO" id="GO:0016746">
    <property type="term" value="F:acyltransferase activity"/>
    <property type="evidence" value="ECO:0007669"/>
    <property type="project" value="UniProtKB-KW"/>
</dbReference>
<dbReference type="EMBL" id="BAABBO010000016">
    <property type="protein sequence ID" value="GAA3973425.1"/>
    <property type="molecule type" value="Genomic_DNA"/>
</dbReference>
<evidence type="ECO:0000313" key="4">
    <source>
        <dbReference type="Proteomes" id="UP001501337"/>
    </source>
</evidence>
<dbReference type="RefSeq" id="WP_344808473.1">
    <property type="nucleotide sequence ID" value="NZ_BAABBO010000016.1"/>
</dbReference>
<dbReference type="CDD" id="cd07990">
    <property type="entry name" value="LPLAT_LCLAT1-like"/>
    <property type="match status" value="1"/>
</dbReference>
<accession>A0ABP7PYA0</accession>
<dbReference type="PANTHER" id="PTHR10983:SF16">
    <property type="entry name" value="LYSOCARDIOLIPIN ACYLTRANSFERASE 1"/>
    <property type="match status" value="1"/>
</dbReference>
<organism evidence="3 4">
    <name type="scientific">Allohahella marinimesophila</name>
    <dbReference type="NCBI Taxonomy" id="1054972"/>
    <lineage>
        <taxon>Bacteria</taxon>
        <taxon>Pseudomonadati</taxon>
        <taxon>Pseudomonadota</taxon>
        <taxon>Gammaproteobacteria</taxon>
        <taxon>Oceanospirillales</taxon>
        <taxon>Hahellaceae</taxon>
        <taxon>Allohahella</taxon>
    </lineage>
</organism>
<proteinExistence type="predicted"/>
<comment type="caution">
    <text evidence="3">The sequence shown here is derived from an EMBL/GenBank/DDBJ whole genome shotgun (WGS) entry which is preliminary data.</text>
</comment>
<dbReference type="PANTHER" id="PTHR10983">
    <property type="entry name" value="1-ACYLGLYCEROL-3-PHOSPHATE ACYLTRANSFERASE-RELATED"/>
    <property type="match status" value="1"/>
</dbReference>
<sequence length="296" mass="33991">MTRLIGHIKGSIIFTTIAINTTLCVIPMSVMGVIKLVTPPSRFRIGLTKAAIAFADYWVRVNTLLLNSFHDIKWDVRNHADLNTKNYYLVTSNHQSWSDIVVLQTVLSGKAPFLKFFLKKELIWVPVIGIAWWALDFPFMKRYTREQIAKNPALAGKDLETTRKACEHFSDTPTAIFNFLEGTRNTPEKHARQNSPYRHLLKPKAGGIAFVIGAMADQLDTLLDISLHYPGEHISFWDLLTGRLDHVVVDIREIRIPQSFKDKDYQNDPEFKAEFQAWVAHIWEEKDDRLEAMKKG</sequence>
<dbReference type="NCBIfam" id="NF010621">
    <property type="entry name" value="PRK14014.1"/>
    <property type="match status" value="1"/>
</dbReference>
<dbReference type="SMART" id="SM00563">
    <property type="entry name" value="PlsC"/>
    <property type="match status" value="1"/>
</dbReference>
<dbReference type="Pfam" id="PF01553">
    <property type="entry name" value="Acyltransferase"/>
    <property type="match status" value="1"/>
</dbReference>
<dbReference type="Proteomes" id="UP001501337">
    <property type="component" value="Unassembled WGS sequence"/>
</dbReference>
<evidence type="ECO:0000256" key="1">
    <source>
        <dbReference type="SAM" id="Phobius"/>
    </source>
</evidence>
<keyword evidence="3" id="KW-0808">Transferase</keyword>
<feature type="transmembrane region" description="Helical" evidence="1">
    <location>
        <begin position="12"/>
        <end position="34"/>
    </location>
</feature>
<gene>
    <name evidence="3" type="ORF">GCM10022278_33270</name>
</gene>
<protein>
    <submittedName>
        <fullName evidence="3">Acyltransferase</fullName>
    </submittedName>
</protein>
<keyword evidence="1" id="KW-0812">Transmembrane</keyword>
<evidence type="ECO:0000259" key="2">
    <source>
        <dbReference type="SMART" id="SM00563"/>
    </source>
</evidence>
<feature type="domain" description="Phospholipid/glycerol acyltransferase" evidence="2">
    <location>
        <begin position="88"/>
        <end position="230"/>
    </location>
</feature>
<dbReference type="InterPro" id="IPR002123">
    <property type="entry name" value="Plipid/glycerol_acylTrfase"/>
</dbReference>
<keyword evidence="3" id="KW-0012">Acyltransferase</keyword>
<reference evidence="4" key="1">
    <citation type="journal article" date="2019" name="Int. J. Syst. Evol. Microbiol.">
        <title>The Global Catalogue of Microorganisms (GCM) 10K type strain sequencing project: providing services to taxonomists for standard genome sequencing and annotation.</title>
        <authorList>
            <consortium name="The Broad Institute Genomics Platform"/>
            <consortium name="The Broad Institute Genome Sequencing Center for Infectious Disease"/>
            <person name="Wu L."/>
            <person name="Ma J."/>
        </authorList>
    </citation>
    <scope>NUCLEOTIDE SEQUENCE [LARGE SCALE GENOMIC DNA]</scope>
    <source>
        <strain evidence="4">JCM 17555</strain>
    </source>
</reference>
<keyword evidence="1" id="KW-1133">Transmembrane helix</keyword>
<name>A0ABP7PYA0_9GAMM</name>
<keyword evidence="4" id="KW-1185">Reference proteome</keyword>